<dbReference type="InterPro" id="IPR036869">
    <property type="entry name" value="J_dom_sf"/>
</dbReference>
<feature type="compositionally biased region" description="Low complexity" evidence="3">
    <location>
        <begin position="361"/>
        <end position="372"/>
    </location>
</feature>
<protein>
    <recommendedName>
        <fullName evidence="4">Protein kinase domain-containing protein</fullName>
    </recommendedName>
</protein>
<feature type="compositionally biased region" description="Polar residues" evidence="3">
    <location>
        <begin position="683"/>
        <end position="716"/>
    </location>
</feature>
<feature type="region of interest" description="Disordered" evidence="3">
    <location>
        <begin position="899"/>
        <end position="1147"/>
    </location>
</feature>
<feature type="coiled-coil region" evidence="2">
    <location>
        <begin position="1301"/>
        <end position="1333"/>
    </location>
</feature>
<dbReference type="InterPro" id="IPR000719">
    <property type="entry name" value="Prot_kinase_dom"/>
</dbReference>
<dbReference type="GO" id="GO:0004672">
    <property type="term" value="F:protein kinase activity"/>
    <property type="evidence" value="ECO:0007669"/>
    <property type="project" value="InterPro"/>
</dbReference>
<comment type="caution">
    <text evidence="5">The sequence shown here is derived from an EMBL/GenBank/DDBJ whole genome shotgun (WGS) entry which is preliminary data.</text>
</comment>
<organism evidence="5 6">
    <name type="scientific">Miscanthus lutarioriparius</name>
    <dbReference type="NCBI Taxonomy" id="422564"/>
    <lineage>
        <taxon>Eukaryota</taxon>
        <taxon>Viridiplantae</taxon>
        <taxon>Streptophyta</taxon>
        <taxon>Embryophyta</taxon>
        <taxon>Tracheophyta</taxon>
        <taxon>Spermatophyta</taxon>
        <taxon>Magnoliopsida</taxon>
        <taxon>Liliopsida</taxon>
        <taxon>Poales</taxon>
        <taxon>Poaceae</taxon>
        <taxon>PACMAD clade</taxon>
        <taxon>Panicoideae</taxon>
        <taxon>Andropogonodae</taxon>
        <taxon>Andropogoneae</taxon>
        <taxon>Saccharinae</taxon>
        <taxon>Miscanthus</taxon>
    </lineage>
</organism>
<feature type="compositionally biased region" description="Basic and acidic residues" evidence="3">
    <location>
        <begin position="1031"/>
        <end position="1046"/>
    </location>
</feature>
<evidence type="ECO:0000313" key="6">
    <source>
        <dbReference type="Proteomes" id="UP000604825"/>
    </source>
</evidence>
<dbReference type="PROSITE" id="PS50011">
    <property type="entry name" value="PROTEIN_KINASE_DOM"/>
    <property type="match status" value="1"/>
</dbReference>
<dbReference type="PANTHER" id="PTHR23172">
    <property type="entry name" value="AUXILIN/CYCLIN G-ASSOCIATED KINASE-RELATED"/>
    <property type="match status" value="1"/>
</dbReference>
<dbReference type="FunFam" id="1.10.287.110:FF:000009">
    <property type="entry name" value="Auxilin-related protein 1"/>
    <property type="match status" value="1"/>
</dbReference>
<dbReference type="SUPFAM" id="SSF46565">
    <property type="entry name" value="Chaperone J-domain"/>
    <property type="match status" value="1"/>
</dbReference>
<accession>A0A811RKU9</accession>
<dbReference type="GO" id="GO:0030276">
    <property type="term" value="F:clathrin binding"/>
    <property type="evidence" value="ECO:0007669"/>
    <property type="project" value="TreeGrafter"/>
</dbReference>
<feature type="region of interest" description="Disordered" evidence="3">
    <location>
        <begin position="244"/>
        <end position="307"/>
    </location>
</feature>
<evidence type="ECO:0000313" key="5">
    <source>
        <dbReference type="EMBL" id="CAD6271072.1"/>
    </source>
</evidence>
<dbReference type="Gene3D" id="1.10.287.110">
    <property type="entry name" value="DnaJ domain"/>
    <property type="match status" value="1"/>
</dbReference>
<feature type="compositionally biased region" description="Basic and acidic residues" evidence="3">
    <location>
        <begin position="928"/>
        <end position="941"/>
    </location>
</feature>
<dbReference type="GO" id="GO:0072318">
    <property type="term" value="P:clathrin coat disassembly"/>
    <property type="evidence" value="ECO:0007669"/>
    <property type="project" value="TreeGrafter"/>
</dbReference>
<feature type="compositionally biased region" description="Basic and acidic residues" evidence="3">
    <location>
        <begin position="1053"/>
        <end position="1147"/>
    </location>
</feature>
<dbReference type="Proteomes" id="UP000604825">
    <property type="component" value="Unassembled WGS sequence"/>
</dbReference>
<evidence type="ECO:0000256" key="1">
    <source>
        <dbReference type="ARBA" id="ARBA00023054"/>
    </source>
</evidence>
<dbReference type="OrthoDB" id="1717591at2759"/>
<keyword evidence="6" id="KW-1185">Reference proteome</keyword>
<feature type="region of interest" description="Disordered" evidence="3">
    <location>
        <begin position="116"/>
        <end position="157"/>
    </location>
</feature>
<gene>
    <name evidence="5" type="ORF">NCGR_LOCUS54359</name>
</gene>
<dbReference type="EMBL" id="CAJGYO010000016">
    <property type="protein sequence ID" value="CAD6271072.1"/>
    <property type="molecule type" value="Genomic_DNA"/>
</dbReference>
<evidence type="ECO:0000256" key="3">
    <source>
        <dbReference type="SAM" id="MobiDB-lite"/>
    </source>
</evidence>
<feature type="region of interest" description="Disordered" evidence="3">
    <location>
        <begin position="676"/>
        <end position="730"/>
    </location>
</feature>
<sequence length="1612" mass="178427">MEAARRERRHHRKAAAAAGAAGVGGGGGGAAAARAAYGDVFGGPPRFAAPFGGAPLDYAEVFGGVAATCSIPYLDLPPAPASGAGAGGFFACRGKGDYGEIFGRFDFADFALPYEDLFGAPQPEPEPEPEAARDTDPEVASSSGSSTRSSFKKESCQLEDEPSILHQHYQNLDHRQHFKDHKFSPISFSPDTESPQFVVSYNKTTERRPDDLIEMTTCTAKPSLDFVIDSRNLSHDTAINHVSRIDNGTMANDDDNKNPNSANTSVRSPESDFAVDQKQQSPSWTPISGSISANENHKNSDIHSTRGTVTPPDYAFLWVSDSDAQTQPIKVQPILRQQPKLLNKKESAAKGRVNIVNHNCSPTSAAHTTSSSNMPHTDKKVDGNPTSASAAMKEAMDFAEARLKAAKALLEGKGDSFKLRKKPSHLRSTRSMEIKSPISVDVDTSEQKLSVKKSSKEEKNPDDSLFDKHKKLSAVRFDHFDDNGKRVLPLEKPQHMLQHCTESCQTSSELEKLGNWKSGNDFFELSGDDQKCKTDEVTEGGDKCKQTDPITSVINDQRETEFNAADSDLDRYEKLWEVNDGRNVGVKHVNLGENKTAPVDKDRVSVILEPSTENMAHQETHNSIGEGLVTLENAEESHDTDKCIELPTSGASTKLDVFKDVSGSLPEACSSVNASDLRDHGNISPNLSPLAGTSQEDTNSKLAPEVSCNSGMQHSSRSNEKLQESSGVSNVAISQGSNIKSLILEELKESDVCDAFMRGPNRIEQEAESYGREKFSFIDGSLLLPSHFHNKGAKINLVSEKVQKFEIEKKVGPCAHPEVTIVDLDADCPKDANDDILQNDNFADPEESNMLNVFEVASKLIKRELDQGMHGSLGHGEEENMEEGMDAFISDINGKEADETALENSECTGTEEGSAHCNLDQNSSESTNRGKNDVDAKRDTTCDEVGSESLSGDEVVIKATSDSTGEVSNRGERELPTERSTCEDHKKASIMEEKDTTARISKAEHVPSPLETTCGVTKSAEAPTSVPTGTWKKEVHGVQKTKERENMTTADSACEKDKGSSQRVQEKKENERRLEKERELAEEKERRKLEKERELAEEKERTKLEKEKELAEEKERRKLEKDRELAEEKERRKLEEAERERERKKDRLAVERATREAHERAFAEAREKAEKMALERITAARQRASAEAREKEERVSVEAAAQRATREARIKAERAAVERATAEARERAIEKAKAEKALAEARERRERYKSSFKESFKSTNQDIRQESQFQRATSGNFIRNPDSGNRALVEVESALRHKARLERHQRTAERVTKALAEKNMRDLLAQREQAEKHRLSEFLDPEIKRWSNGKEGNLRALLSTLQYILGADSGWQPVPLTDLITAVAVKKAYRKATLCVHPDKLQQRGATIRQKYICEKVFDLLKSESSNQPCGVYSGTQIPKIWFRKILTLAYFKPGNILVVGAGGDGREAVSVKICDLGLAVSITDQPPYERDGTRRYMAPEMLLGKPDYDAMVDMWSLGCVMAELLTGKPLFYGEDDSEVLRRIFSVLGVPGQRTWPKERLSADGFDVLKQLLSCNADKRPSASAALRRPWFTKDIDSTASVSPAAAAKMVQ</sequence>
<dbReference type="PROSITE" id="PS51318">
    <property type="entry name" value="TAT"/>
    <property type="match status" value="1"/>
</dbReference>
<dbReference type="Gene3D" id="1.10.510.10">
    <property type="entry name" value="Transferase(Phosphotransferase) domain 1"/>
    <property type="match status" value="1"/>
</dbReference>
<feature type="compositionally biased region" description="Basic and acidic residues" evidence="3">
    <location>
        <begin position="969"/>
        <end position="1005"/>
    </location>
</feature>
<dbReference type="SMART" id="SM00220">
    <property type="entry name" value="S_TKc"/>
    <property type="match status" value="1"/>
</dbReference>
<dbReference type="GO" id="GO:0072583">
    <property type="term" value="P:clathrin-dependent endocytosis"/>
    <property type="evidence" value="ECO:0007669"/>
    <property type="project" value="TreeGrafter"/>
</dbReference>
<dbReference type="SUPFAM" id="SSF56112">
    <property type="entry name" value="Protein kinase-like (PK-like)"/>
    <property type="match status" value="1"/>
</dbReference>
<feature type="region of interest" description="Disordered" evidence="3">
    <location>
        <begin position="421"/>
        <end position="467"/>
    </location>
</feature>
<name>A0A811RKU9_9POAL</name>
<feature type="compositionally biased region" description="Polar residues" evidence="3">
    <location>
        <begin position="258"/>
        <end position="268"/>
    </location>
</feature>
<feature type="region of interest" description="Disordered" evidence="3">
    <location>
        <begin position="358"/>
        <end position="386"/>
    </location>
</feature>
<dbReference type="InterPro" id="IPR006311">
    <property type="entry name" value="TAT_signal"/>
</dbReference>
<reference evidence="5" key="1">
    <citation type="submission" date="2020-10" db="EMBL/GenBank/DDBJ databases">
        <authorList>
            <person name="Han B."/>
            <person name="Lu T."/>
            <person name="Zhao Q."/>
            <person name="Huang X."/>
            <person name="Zhao Y."/>
        </authorList>
    </citation>
    <scope>NUCLEOTIDE SEQUENCE</scope>
</reference>
<feature type="compositionally biased region" description="Basic residues" evidence="3">
    <location>
        <begin position="1"/>
        <end position="14"/>
    </location>
</feature>
<evidence type="ECO:0000256" key="2">
    <source>
        <dbReference type="SAM" id="Coils"/>
    </source>
</evidence>
<dbReference type="GO" id="GO:0031982">
    <property type="term" value="C:vesicle"/>
    <property type="evidence" value="ECO:0007669"/>
    <property type="project" value="TreeGrafter"/>
</dbReference>
<feature type="compositionally biased region" description="Basic and acidic residues" evidence="3">
    <location>
        <begin position="454"/>
        <end position="467"/>
    </location>
</feature>
<dbReference type="GO" id="GO:0005737">
    <property type="term" value="C:cytoplasm"/>
    <property type="evidence" value="ECO:0007669"/>
    <property type="project" value="TreeGrafter"/>
</dbReference>
<feature type="domain" description="Protein kinase" evidence="4">
    <location>
        <begin position="1277"/>
        <end position="1592"/>
    </location>
</feature>
<feature type="compositionally biased region" description="Basic and acidic residues" evidence="3">
    <location>
        <begin position="295"/>
        <end position="304"/>
    </location>
</feature>
<dbReference type="Pfam" id="PF00069">
    <property type="entry name" value="Pkinase"/>
    <property type="match status" value="1"/>
</dbReference>
<keyword evidence="1 2" id="KW-0175">Coiled coil</keyword>
<feature type="region of interest" description="Disordered" evidence="3">
    <location>
        <begin position="1"/>
        <end position="25"/>
    </location>
</feature>
<dbReference type="GO" id="GO:0005524">
    <property type="term" value="F:ATP binding"/>
    <property type="evidence" value="ECO:0007669"/>
    <property type="project" value="InterPro"/>
</dbReference>
<dbReference type="InterPro" id="IPR011009">
    <property type="entry name" value="Kinase-like_dom_sf"/>
</dbReference>
<feature type="coiled-coil region" evidence="2">
    <location>
        <begin position="1222"/>
        <end position="1251"/>
    </location>
</feature>
<proteinExistence type="predicted"/>
<evidence type="ECO:0000259" key="4">
    <source>
        <dbReference type="PROSITE" id="PS50011"/>
    </source>
</evidence>
<feature type="compositionally biased region" description="Polar residues" evidence="3">
    <location>
        <begin position="277"/>
        <end position="294"/>
    </location>
</feature>
<dbReference type="PANTHER" id="PTHR23172:SF87">
    <property type="entry name" value="CHAPERONE DNAJ-DOMAIN SUPERFAMILY PROTEIN"/>
    <property type="match status" value="1"/>
</dbReference>